<feature type="compositionally biased region" description="Low complexity" evidence="1">
    <location>
        <begin position="644"/>
        <end position="663"/>
    </location>
</feature>
<feature type="domain" description="Protein kinase" evidence="2">
    <location>
        <begin position="18"/>
        <end position="424"/>
    </location>
</feature>
<dbReference type="EMBL" id="JAESDN010000007">
    <property type="protein sequence ID" value="KAG7047410.1"/>
    <property type="molecule type" value="Genomic_DNA"/>
</dbReference>
<organism evidence="3 4">
    <name type="scientific">Colletotrichum scovillei</name>
    <dbReference type="NCBI Taxonomy" id="1209932"/>
    <lineage>
        <taxon>Eukaryota</taxon>
        <taxon>Fungi</taxon>
        <taxon>Dikarya</taxon>
        <taxon>Ascomycota</taxon>
        <taxon>Pezizomycotina</taxon>
        <taxon>Sordariomycetes</taxon>
        <taxon>Hypocreomycetidae</taxon>
        <taxon>Glomerellales</taxon>
        <taxon>Glomerellaceae</taxon>
        <taxon>Colletotrichum</taxon>
        <taxon>Colletotrichum acutatum species complex</taxon>
    </lineage>
</organism>
<feature type="compositionally biased region" description="Polar residues" evidence="1">
    <location>
        <begin position="567"/>
        <end position="578"/>
    </location>
</feature>
<dbReference type="Gene3D" id="3.30.450.30">
    <property type="entry name" value="Dynein light chain 2a, cytoplasmic"/>
    <property type="match status" value="1"/>
</dbReference>
<gene>
    <name evidence="3" type="ORF">JMJ77_010762</name>
</gene>
<evidence type="ECO:0000313" key="4">
    <source>
        <dbReference type="Proteomes" id="UP000699042"/>
    </source>
</evidence>
<feature type="region of interest" description="Disordered" evidence="1">
    <location>
        <begin position="643"/>
        <end position="666"/>
    </location>
</feature>
<dbReference type="Gene3D" id="1.10.510.10">
    <property type="entry name" value="Transferase(Phosphotransferase) domain 1"/>
    <property type="match status" value="1"/>
</dbReference>
<dbReference type="GO" id="GO:0005524">
    <property type="term" value="F:ATP binding"/>
    <property type="evidence" value="ECO:0007669"/>
    <property type="project" value="InterPro"/>
</dbReference>
<protein>
    <submittedName>
        <fullName evidence="3">G2-specific serine threonine protein kinase</fullName>
    </submittedName>
</protein>
<dbReference type="PROSITE" id="PS50011">
    <property type="entry name" value="PROTEIN_KINASE_DOM"/>
    <property type="match status" value="1"/>
</dbReference>
<sequence length="813" mass="89216">MSTSTAEKADPDHPQPPFQLIKRVEKNIWITRRNAQHAGYADGEEFIARKVDDFDEYYDAGKYSMSFTTKKQRQVKGLMDLLYTHNMGRTVSHILNHENIISLAGYLRQQPLDPRAEKQATEDYLVWDICDAGTLEILFADHRHAEHEPGCFLPESLCWHVLTSVIRTLVWLHDGYRQEVDWVTGEKSWAATDTEWMPILHRGIEAQSIFFQHSRGKETYGVCKLGKFGRAFVSGVPARREGALEREEPLPHSVGFPVAPKTGHMGLTEMIGQWEEYQDTGRRSKRLYTLSDEHWALGAVLFRMMAGRPLPSLDGCPTCQCIHIRRCAKMLCIYDDETHKGSRGCLHENFPGCQCVVPSGSAPNARAGPGPACGGAAADVHLDEVLHRSGYSRYLKVAVRTLLEYDLETPAVQTRGLAEEMERLYKEWRCETEEGREYVDVLDDLGYRFTTKVPTVGTYPSDVLTGSPTFRQVLSKFYLARDLEWKLRVPQPARQLPGCPPPQPGSRVDLYLCLSLNHHPIITNPSPFQTHLAIASKNRDIYNPHHTSTSQTPHHSQLPSRQRTRNTKQTNMSLNQPTPLLLTKRLTSFLASNLNANLHTALLATPSGRLLAHASPQPVSLLRTQSTVASSLFALHASATPDIPDALPSSSSTPPSSSGAAAANTEDGGYHAGGAAGGKPLTITVQLAAGVVVIRRLKCGLLFVCIGPLAETIEAQQASSSTDQHSHHHSHSQANAGANGGAGTGTPSQIPASPSEADSILSLGAQTTTSLASVGSVNTAGVVVLRRHAEELARWLDDKLGSLRVPEEGVGVE</sequence>
<reference evidence="3" key="1">
    <citation type="submission" date="2021-05" db="EMBL/GenBank/DDBJ databases">
        <title>Comparative genomics of three Colletotrichum scovillei strains and genetic complementation revealed genes involved fungal growth and virulence on chili pepper.</title>
        <authorList>
            <person name="Hsieh D.-K."/>
            <person name="Chuang S.-C."/>
            <person name="Chen C.-Y."/>
            <person name="Chao Y.-T."/>
            <person name="Lu M.-Y.J."/>
            <person name="Lee M.-H."/>
            <person name="Shih M.-C."/>
        </authorList>
    </citation>
    <scope>NUCLEOTIDE SEQUENCE</scope>
    <source>
        <strain evidence="3">Coll-153</strain>
    </source>
</reference>
<proteinExistence type="predicted"/>
<dbReference type="AlphaFoldDB" id="A0A9P7UG52"/>
<keyword evidence="4" id="KW-1185">Reference proteome</keyword>
<feature type="region of interest" description="Disordered" evidence="1">
    <location>
        <begin position="542"/>
        <end position="578"/>
    </location>
</feature>
<evidence type="ECO:0000259" key="2">
    <source>
        <dbReference type="PROSITE" id="PS50011"/>
    </source>
</evidence>
<dbReference type="InterPro" id="IPR011009">
    <property type="entry name" value="Kinase-like_dom_sf"/>
</dbReference>
<dbReference type="SUPFAM" id="SSF56112">
    <property type="entry name" value="Protein kinase-like (PK-like)"/>
    <property type="match status" value="1"/>
</dbReference>
<keyword evidence="3" id="KW-0418">Kinase</keyword>
<feature type="region of interest" description="Disordered" evidence="1">
    <location>
        <begin position="717"/>
        <end position="756"/>
    </location>
</feature>
<accession>A0A9P7UG52</accession>
<dbReference type="InterPro" id="IPR000719">
    <property type="entry name" value="Prot_kinase_dom"/>
</dbReference>
<keyword evidence="3" id="KW-0808">Transferase</keyword>
<dbReference type="GO" id="GO:0004672">
    <property type="term" value="F:protein kinase activity"/>
    <property type="evidence" value="ECO:0007669"/>
    <property type="project" value="InterPro"/>
</dbReference>
<dbReference type="Proteomes" id="UP000699042">
    <property type="component" value="Unassembled WGS sequence"/>
</dbReference>
<name>A0A9P7UG52_9PEZI</name>
<feature type="compositionally biased region" description="Low complexity" evidence="1">
    <location>
        <begin position="544"/>
        <end position="557"/>
    </location>
</feature>
<comment type="caution">
    <text evidence="3">The sequence shown here is derived from an EMBL/GenBank/DDBJ whole genome shotgun (WGS) entry which is preliminary data.</text>
</comment>
<evidence type="ECO:0000313" key="3">
    <source>
        <dbReference type="EMBL" id="KAG7047410.1"/>
    </source>
</evidence>
<evidence type="ECO:0000256" key="1">
    <source>
        <dbReference type="SAM" id="MobiDB-lite"/>
    </source>
</evidence>